<dbReference type="OrthoDB" id="9805629at2"/>
<protein>
    <recommendedName>
        <fullName evidence="2">site-specific DNA-methyltransferase (adenine-specific)</fullName>
        <ecNumber evidence="2">2.1.1.72</ecNumber>
    </recommendedName>
</protein>
<comment type="catalytic activity">
    <reaction evidence="6">
        <text>a 2'-deoxyadenosine in DNA + S-adenosyl-L-methionine = an N(6)-methyl-2'-deoxyadenosine in DNA + S-adenosyl-L-homocysteine + H(+)</text>
        <dbReference type="Rhea" id="RHEA:15197"/>
        <dbReference type="Rhea" id="RHEA-COMP:12418"/>
        <dbReference type="Rhea" id="RHEA-COMP:12419"/>
        <dbReference type="ChEBI" id="CHEBI:15378"/>
        <dbReference type="ChEBI" id="CHEBI:57856"/>
        <dbReference type="ChEBI" id="CHEBI:59789"/>
        <dbReference type="ChEBI" id="CHEBI:90615"/>
        <dbReference type="ChEBI" id="CHEBI:90616"/>
        <dbReference type="EC" id="2.1.1.72"/>
    </reaction>
</comment>
<proteinExistence type="inferred from homology"/>
<dbReference type="Gene3D" id="3.40.50.150">
    <property type="entry name" value="Vaccinia Virus protein VP39"/>
    <property type="match status" value="1"/>
</dbReference>
<dbReference type="InterPro" id="IPR029063">
    <property type="entry name" value="SAM-dependent_MTases_sf"/>
</dbReference>
<name>B7JYV0_RIPO1</name>
<accession>B7JYV0</accession>
<dbReference type="NCBIfam" id="TIGR00571">
    <property type="entry name" value="dam"/>
    <property type="match status" value="1"/>
</dbReference>
<comment type="similarity">
    <text evidence="1">Belongs to the N(4)/N(6)-methyltransferase family.</text>
</comment>
<dbReference type="Pfam" id="PF02086">
    <property type="entry name" value="MethyltransfD12"/>
    <property type="match status" value="1"/>
</dbReference>
<dbReference type="PANTHER" id="PTHR30481:SF2">
    <property type="entry name" value="SITE-SPECIFIC DNA-METHYLTRANSFERASE (ADENINE-SPECIFIC)"/>
    <property type="match status" value="1"/>
</dbReference>
<dbReference type="HOGENOM" id="CLU_063430_4_0_3"/>
<dbReference type="GO" id="GO:0006298">
    <property type="term" value="P:mismatch repair"/>
    <property type="evidence" value="ECO:0007669"/>
    <property type="project" value="TreeGrafter"/>
</dbReference>
<keyword evidence="5" id="KW-0949">S-adenosyl-L-methionine</keyword>
<reference evidence="8" key="1">
    <citation type="journal article" date="2011" name="MBio">
        <title>Novel metabolic attributes of the genus Cyanothece, comprising a group of unicellular nitrogen-fixing Cyanobacteria.</title>
        <authorList>
            <person name="Bandyopadhyay A."/>
            <person name="Elvitigala T."/>
            <person name="Welsh E."/>
            <person name="Stockel J."/>
            <person name="Liberton M."/>
            <person name="Min H."/>
            <person name="Sherman L.A."/>
            <person name="Pakrasi H.B."/>
        </authorList>
    </citation>
    <scope>NUCLEOTIDE SEQUENCE [LARGE SCALE GENOMIC DNA]</scope>
    <source>
        <strain evidence="8">PCC 8801</strain>
    </source>
</reference>
<evidence type="ECO:0000256" key="4">
    <source>
        <dbReference type="ARBA" id="ARBA00022679"/>
    </source>
</evidence>
<keyword evidence="8" id="KW-1185">Reference proteome</keyword>
<dbReference type="InterPro" id="IPR012263">
    <property type="entry name" value="M_m6A_EcoRV"/>
</dbReference>
<dbReference type="EMBL" id="CP001287">
    <property type="protein sequence ID" value="ACK66027.1"/>
    <property type="molecule type" value="Genomic_DNA"/>
</dbReference>
<evidence type="ECO:0000313" key="7">
    <source>
        <dbReference type="EMBL" id="ACK66027.1"/>
    </source>
</evidence>
<keyword evidence="3 7" id="KW-0489">Methyltransferase</keyword>
<dbReference type="STRING" id="41431.PCC8801_1989"/>
<evidence type="ECO:0000256" key="6">
    <source>
        <dbReference type="ARBA" id="ARBA00047942"/>
    </source>
</evidence>
<keyword evidence="4 7" id="KW-0808">Transferase</keyword>
<dbReference type="AlphaFoldDB" id="B7JYV0"/>
<evidence type="ECO:0000256" key="1">
    <source>
        <dbReference type="ARBA" id="ARBA00006594"/>
    </source>
</evidence>
<dbReference type="PRINTS" id="PR00505">
    <property type="entry name" value="D12N6MTFRASE"/>
</dbReference>
<dbReference type="REBASE" id="19486">
    <property type="entry name" value="M.Csp8801ORF1989P"/>
</dbReference>
<dbReference type="EC" id="2.1.1.72" evidence="2"/>
<sequence length="306" mass="35468">MNGSIKVMIARSKNKSNKNNLIKSPLRYPGGKSRAIKQISEQLPQTFLDYREPFVGGGSVFIYLKQIYPNLTIWINDLNPEVYLFWKIAQSELKELVTALRKIKSTCTDGRQLFEELTSVNVQDLSDLERAVRFFVLNRITFSGTIESGGFSQQSFLTRFTDSSIDRLESLQTILKDIKITNLDYSEVIQTQGKDVFIFLDPPYFTATKSKLYGKDGDLHTSFDHQRFAKTIRNCQHQWLITYDNSPEIRKNFQDFTIIDWELQYGMNNYQQGKAEKGKEIFIRNYHLSPNLSSNAGQYQQLSLKF</sequence>
<dbReference type="PANTHER" id="PTHR30481">
    <property type="entry name" value="DNA ADENINE METHYLASE"/>
    <property type="match status" value="1"/>
</dbReference>
<evidence type="ECO:0000256" key="2">
    <source>
        <dbReference type="ARBA" id="ARBA00011900"/>
    </source>
</evidence>
<dbReference type="Proteomes" id="UP000008204">
    <property type="component" value="Chromosome"/>
</dbReference>
<dbReference type="GO" id="GO:1904047">
    <property type="term" value="F:S-adenosyl-L-methionine binding"/>
    <property type="evidence" value="ECO:0007669"/>
    <property type="project" value="TreeGrafter"/>
</dbReference>
<evidence type="ECO:0000256" key="5">
    <source>
        <dbReference type="ARBA" id="ARBA00022691"/>
    </source>
</evidence>
<gene>
    <name evidence="7" type="ordered locus">PCC8801_1989</name>
</gene>
<dbReference type="SUPFAM" id="SSF53335">
    <property type="entry name" value="S-adenosyl-L-methionine-dependent methyltransferases"/>
    <property type="match status" value="1"/>
</dbReference>
<dbReference type="GO" id="GO:0043565">
    <property type="term" value="F:sequence-specific DNA binding"/>
    <property type="evidence" value="ECO:0007669"/>
    <property type="project" value="TreeGrafter"/>
</dbReference>
<evidence type="ECO:0000256" key="3">
    <source>
        <dbReference type="ARBA" id="ARBA00022603"/>
    </source>
</evidence>
<evidence type="ECO:0000313" key="8">
    <source>
        <dbReference type="Proteomes" id="UP000008204"/>
    </source>
</evidence>
<dbReference type="KEGG" id="cyp:PCC8801_1989"/>
<dbReference type="GO" id="GO:0032259">
    <property type="term" value="P:methylation"/>
    <property type="evidence" value="ECO:0007669"/>
    <property type="project" value="UniProtKB-KW"/>
</dbReference>
<dbReference type="eggNOG" id="COG0338">
    <property type="taxonomic scope" value="Bacteria"/>
</dbReference>
<dbReference type="Gene3D" id="1.10.1020.10">
    <property type="entry name" value="Adenine-specific Methyltransferase, Domain 2"/>
    <property type="match status" value="1"/>
</dbReference>
<dbReference type="InterPro" id="IPR023095">
    <property type="entry name" value="Ade_MeTrfase_dom_2"/>
</dbReference>
<dbReference type="GO" id="GO:0009307">
    <property type="term" value="P:DNA restriction-modification system"/>
    <property type="evidence" value="ECO:0007669"/>
    <property type="project" value="InterPro"/>
</dbReference>
<dbReference type="InterPro" id="IPR012327">
    <property type="entry name" value="MeTrfase_D12"/>
</dbReference>
<dbReference type="GO" id="GO:0009007">
    <property type="term" value="F:site-specific DNA-methyltransferase (adenine-specific) activity"/>
    <property type="evidence" value="ECO:0007669"/>
    <property type="project" value="UniProtKB-EC"/>
</dbReference>
<dbReference type="PIRSF" id="PIRSF000398">
    <property type="entry name" value="M_m6A_EcoRV"/>
    <property type="match status" value="1"/>
</dbReference>
<organism evidence="7 8">
    <name type="scientific">Rippkaea orientalis (strain PCC 8801 / RF-1)</name>
    <name type="common">Cyanothece sp. (strain PCC 8801)</name>
    <dbReference type="NCBI Taxonomy" id="41431"/>
    <lineage>
        <taxon>Bacteria</taxon>
        <taxon>Bacillati</taxon>
        <taxon>Cyanobacteriota</taxon>
        <taxon>Cyanophyceae</taxon>
        <taxon>Oscillatoriophycideae</taxon>
        <taxon>Chroococcales</taxon>
        <taxon>Aphanothecaceae</taxon>
        <taxon>Rippkaea</taxon>
        <taxon>Rippkaea orientalis</taxon>
    </lineage>
</organism>
<dbReference type="RefSeq" id="WP_012595298.1">
    <property type="nucleotide sequence ID" value="NC_011726.1"/>
</dbReference>